<dbReference type="PRINTS" id="PR00032">
    <property type="entry name" value="HTHARAC"/>
</dbReference>
<dbReference type="InterPro" id="IPR003313">
    <property type="entry name" value="AraC-bd"/>
</dbReference>
<comment type="caution">
    <text evidence="5">The sequence shown here is derived from an EMBL/GenBank/DDBJ whole genome shotgun (WGS) entry which is preliminary data.</text>
</comment>
<dbReference type="SUPFAM" id="SSF46689">
    <property type="entry name" value="Homeodomain-like"/>
    <property type="match status" value="1"/>
</dbReference>
<evidence type="ECO:0000313" key="6">
    <source>
        <dbReference type="Proteomes" id="UP001304671"/>
    </source>
</evidence>
<evidence type="ECO:0000259" key="4">
    <source>
        <dbReference type="PROSITE" id="PS01124"/>
    </source>
</evidence>
<dbReference type="Proteomes" id="UP001304671">
    <property type="component" value="Unassembled WGS sequence"/>
</dbReference>
<accession>A0ABU5QKP7</accession>
<proteinExistence type="predicted"/>
<dbReference type="RefSeq" id="WP_323248137.1">
    <property type="nucleotide sequence ID" value="NZ_JAYFUL010000008.1"/>
</dbReference>
<dbReference type="PROSITE" id="PS01124">
    <property type="entry name" value="HTH_ARAC_FAMILY_2"/>
    <property type="match status" value="1"/>
</dbReference>
<evidence type="ECO:0000256" key="1">
    <source>
        <dbReference type="ARBA" id="ARBA00023015"/>
    </source>
</evidence>
<sequence length="285" mass="32604">MKIKADIPVFNQSSEAIGGIYIAKLSVEDVDYHEDKRGVHRDDFFIFFVITSGSVMMQCDTVNIEIESPSVLLMKPFQIHAVQQVSAGSSGYFISIAPFLIPNLCSEIFQNLKISEQVKKIEEVLQEDLMANIALLKSVFTKNQLYNTQIINGLFNALVYQFSNLFQSSEIPTPERKNQSSLITTNFKKLIAKNNFLESPSFFAKELNISTTHLNDCVSLTTGKSVTYWLQNAMLLEAQRLLYYTENEVKEIAYHLGFKDHSYFSRLFKKISNETPLGFRNKFRE</sequence>
<evidence type="ECO:0000256" key="3">
    <source>
        <dbReference type="ARBA" id="ARBA00023163"/>
    </source>
</evidence>
<dbReference type="Pfam" id="PF12833">
    <property type="entry name" value="HTH_18"/>
    <property type="match status" value="1"/>
</dbReference>
<reference evidence="5 6" key="1">
    <citation type="submission" date="2023-12" db="EMBL/GenBank/DDBJ databases">
        <title>Novel species of the genus Arcicella isolated from rivers.</title>
        <authorList>
            <person name="Lu H."/>
        </authorList>
    </citation>
    <scope>NUCLEOTIDE SEQUENCE [LARGE SCALE GENOMIC DNA]</scope>
    <source>
        <strain evidence="5 6">LMG 21963</strain>
    </source>
</reference>
<dbReference type="InterPro" id="IPR018060">
    <property type="entry name" value="HTH_AraC"/>
</dbReference>
<dbReference type="InterPro" id="IPR020449">
    <property type="entry name" value="Tscrpt_reg_AraC-type_HTH"/>
</dbReference>
<organism evidence="5 6">
    <name type="scientific">Arcicella aquatica</name>
    <dbReference type="NCBI Taxonomy" id="217141"/>
    <lineage>
        <taxon>Bacteria</taxon>
        <taxon>Pseudomonadati</taxon>
        <taxon>Bacteroidota</taxon>
        <taxon>Cytophagia</taxon>
        <taxon>Cytophagales</taxon>
        <taxon>Flectobacillaceae</taxon>
        <taxon>Arcicella</taxon>
    </lineage>
</organism>
<name>A0ABU5QKP7_9BACT</name>
<dbReference type="Gene3D" id="1.10.10.60">
    <property type="entry name" value="Homeodomain-like"/>
    <property type="match status" value="1"/>
</dbReference>
<keyword evidence="3" id="KW-0804">Transcription</keyword>
<keyword evidence="2" id="KW-0238">DNA-binding</keyword>
<feature type="domain" description="HTH araC/xylS-type" evidence="4">
    <location>
        <begin position="203"/>
        <end position="282"/>
    </location>
</feature>
<dbReference type="PANTHER" id="PTHR43280:SF32">
    <property type="entry name" value="TRANSCRIPTIONAL REGULATORY PROTEIN"/>
    <property type="match status" value="1"/>
</dbReference>
<dbReference type="PANTHER" id="PTHR43280">
    <property type="entry name" value="ARAC-FAMILY TRANSCRIPTIONAL REGULATOR"/>
    <property type="match status" value="1"/>
</dbReference>
<evidence type="ECO:0000256" key="2">
    <source>
        <dbReference type="ARBA" id="ARBA00023125"/>
    </source>
</evidence>
<dbReference type="InterPro" id="IPR009057">
    <property type="entry name" value="Homeodomain-like_sf"/>
</dbReference>
<dbReference type="SMART" id="SM00342">
    <property type="entry name" value="HTH_ARAC"/>
    <property type="match status" value="1"/>
</dbReference>
<gene>
    <name evidence="5" type="ORF">VB264_07565</name>
</gene>
<dbReference type="InterPro" id="IPR037923">
    <property type="entry name" value="HTH-like"/>
</dbReference>
<dbReference type="SUPFAM" id="SSF51215">
    <property type="entry name" value="Regulatory protein AraC"/>
    <property type="match status" value="1"/>
</dbReference>
<keyword evidence="1" id="KW-0805">Transcription regulation</keyword>
<keyword evidence="6" id="KW-1185">Reference proteome</keyword>
<evidence type="ECO:0000313" key="5">
    <source>
        <dbReference type="EMBL" id="MEA5257636.1"/>
    </source>
</evidence>
<dbReference type="EMBL" id="JAYFUL010000008">
    <property type="protein sequence ID" value="MEA5257636.1"/>
    <property type="molecule type" value="Genomic_DNA"/>
</dbReference>
<dbReference type="Pfam" id="PF02311">
    <property type="entry name" value="AraC_binding"/>
    <property type="match status" value="1"/>
</dbReference>
<protein>
    <submittedName>
        <fullName evidence="5">Helix-turn-helix transcriptional regulator</fullName>
    </submittedName>
</protein>